<dbReference type="InterPro" id="IPR008271">
    <property type="entry name" value="Ser/Thr_kinase_AS"/>
</dbReference>
<dbReference type="PANTHER" id="PTHR43895">
    <property type="entry name" value="CALCIUM/CALMODULIN-DEPENDENT PROTEIN KINASE KINASE-RELATED"/>
    <property type="match status" value="1"/>
</dbReference>
<evidence type="ECO:0000256" key="4">
    <source>
        <dbReference type="ARBA" id="ARBA00022741"/>
    </source>
</evidence>
<keyword evidence="6" id="KW-0067">ATP-binding</keyword>
<accession>A0A6B2LB56</accession>
<dbReference type="GO" id="GO:0004674">
    <property type="term" value="F:protein serine/threonine kinase activity"/>
    <property type="evidence" value="ECO:0007669"/>
    <property type="project" value="UniProtKB-KW"/>
</dbReference>
<evidence type="ECO:0000256" key="3">
    <source>
        <dbReference type="ARBA" id="ARBA00022679"/>
    </source>
</evidence>
<keyword evidence="4" id="KW-0547">Nucleotide-binding</keyword>
<feature type="domain" description="Protein kinase" evidence="10">
    <location>
        <begin position="1"/>
        <end position="256"/>
    </location>
</feature>
<sequence>MGRGNFSVVKLGSNIRTGELCAIKILDKKQFWSDPKVKDQIVREVQILEKIEHPNCVKYIALFEGIQYIYIVLEYAAGGELFHKIVNGISESEARGFFSQMLAGVHYLHSHGIAHRDIKPENILLDEKGNIKISDFGLARFAASRMQSLCGTPHYVAPEVIRLGMAGMMDPPSGYGKGVDMWSLGVCLYCMLTTSLPFNDTDRMALYQKIEKGDYRFTPEQASTISDDAKHLVSRLLDTNPQTRITAEQALQHPWIKEQRSLATNHLKRRISMELCSKSELSATANRMDVDKENQYPSKKVRPQPKNG</sequence>
<keyword evidence="3" id="KW-0808">Transferase</keyword>
<evidence type="ECO:0000256" key="2">
    <source>
        <dbReference type="ARBA" id="ARBA00022527"/>
    </source>
</evidence>
<evidence type="ECO:0000256" key="7">
    <source>
        <dbReference type="ARBA" id="ARBA00047899"/>
    </source>
</evidence>
<dbReference type="PANTHER" id="PTHR43895:SF32">
    <property type="entry name" value="SERINE_THREONINE-PROTEIN KINASE CHK1"/>
    <property type="match status" value="1"/>
</dbReference>
<reference evidence="11" key="1">
    <citation type="journal article" date="2020" name="J. Eukaryot. Microbiol.">
        <title>De novo Sequencing, Assembly and Annotation of the Transcriptome for the Free-Living Testate Amoeba Arcella intermedia.</title>
        <authorList>
            <person name="Ribeiro G.M."/>
            <person name="Porfirio-Sousa A.L."/>
            <person name="Maurer-Alcala X.X."/>
            <person name="Katz L.A."/>
            <person name="Lahr D.J.G."/>
        </authorList>
    </citation>
    <scope>NUCLEOTIDE SEQUENCE</scope>
</reference>
<organism evidence="11">
    <name type="scientific">Arcella intermedia</name>
    <dbReference type="NCBI Taxonomy" id="1963864"/>
    <lineage>
        <taxon>Eukaryota</taxon>
        <taxon>Amoebozoa</taxon>
        <taxon>Tubulinea</taxon>
        <taxon>Elardia</taxon>
        <taxon>Arcellinida</taxon>
        <taxon>Sphaerothecina</taxon>
        <taxon>Arcellidae</taxon>
        <taxon>Arcella</taxon>
    </lineage>
</organism>
<comment type="catalytic activity">
    <reaction evidence="8">
        <text>L-seryl-[protein] + ATP = O-phospho-L-seryl-[protein] + ADP + H(+)</text>
        <dbReference type="Rhea" id="RHEA:17989"/>
        <dbReference type="Rhea" id="RHEA-COMP:9863"/>
        <dbReference type="Rhea" id="RHEA-COMP:11604"/>
        <dbReference type="ChEBI" id="CHEBI:15378"/>
        <dbReference type="ChEBI" id="CHEBI:29999"/>
        <dbReference type="ChEBI" id="CHEBI:30616"/>
        <dbReference type="ChEBI" id="CHEBI:83421"/>
        <dbReference type="ChEBI" id="CHEBI:456216"/>
        <dbReference type="EC" id="2.7.11.1"/>
    </reaction>
</comment>
<dbReference type="PROSITE" id="PS00108">
    <property type="entry name" value="PROTEIN_KINASE_ST"/>
    <property type="match status" value="1"/>
</dbReference>
<dbReference type="GO" id="GO:0007165">
    <property type="term" value="P:signal transduction"/>
    <property type="evidence" value="ECO:0007669"/>
    <property type="project" value="TreeGrafter"/>
</dbReference>
<evidence type="ECO:0000313" key="11">
    <source>
        <dbReference type="EMBL" id="NDV34037.1"/>
    </source>
</evidence>
<evidence type="ECO:0000256" key="6">
    <source>
        <dbReference type="ARBA" id="ARBA00022840"/>
    </source>
</evidence>
<name>A0A6B2LB56_9EUKA</name>
<dbReference type="FunFam" id="1.10.510.10:FF:000571">
    <property type="entry name" value="Maternal embryonic leucine zipper kinase"/>
    <property type="match status" value="1"/>
</dbReference>
<dbReference type="GO" id="GO:0005524">
    <property type="term" value="F:ATP binding"/>
    <property type="evidence" value="ECO:0007669"/>
    <property type="project" value="UniProtKB-KW"/>
</dbReference>
<feature type="region of interest" description="Disordered" evidence="9">
    <location>
        <begin position="286"/>
        <end position="308"/>
    </location>
</feature>
<evidence type="ECO:0000256" key="1">
    <source>
        <dbReference type="ARBA" id="ARBA00012513"/>
    </source>
</evidence>
<dbReference type="AlphaFoldDB" id="A0A6B2LB56"/>
<dbReference type="InterPro" id="IPR011009">
    <property type="entry name" value="Kinase-like_dom_sf"/>
</dbReference>
<dbReference type="CDD" id="cd05117">
    <property type="entry name" value="STKc_CAMK"/>
    <property type="match status" value="1"/>
</dbReference>
<keyword evidence="2" id="KW-0723">Serine/threonine-protein kinase</keyword>
<dbReference type="SMART" id="SM00220">
    <property type="entry name" value="S_TKc"/>
    <property type="match status" value="1"/>
</dbReference>
<evidence type="ECO:0000256" key="8">
    <source>
        <dbReference type="ARBA" id="ARBA00048679"/>
    </source>
</evidence>
<dbReference type="Pfam" id="PF00069">
    <property type="entry name" value="Pkinase"/>
    <property type="match status" value="1"/>
</dbReference>
<evidence type="ECO:0000256" key="5">
    <source>
        <dbReference type="ARBA" id="ARBA00022777"/>
    </source>
</evidence>
<dbReference type="Gene3D" id="1.10.510.10">
    <property type="entry name" value="Transferase(Phosphotransferase) domain 1"/>
    <property type="match status" value="1"/>
</dbReference>
<dbReference type="EMBL" id="GIBP01005068">
    <property type="protein sequence ID" value="NDV34037.1"/>
    <property type="molecule type" value="Transcribed_RNA"/>
</dbReference>
<feature type="compositionally biased region" description="Basic residues" evidence="9">
    <location>
        <begin position="299"/>
        <end position="308"/>
    </location>
</feature>
<keyword evidence="5" id="KW-0418">Kinase</keyword>
<dbReference type="InterPro" id="IPR000719">
    <property type="entry name" value="Prot_kinase_dom"/>
</dbReference>
<proteinExistence type="predicted"/>
<evidence type="ECO:0000256" key="9">
    <source>
        <dbReference type="SAM" id="MobiDB-lite"/>
    </source>
</evidence>
<protein>
    <recommendedName>
        <fullName evidence="1">non-specific serine/threonine protein kinase</fullName>
        <ecNumber evidence="1">2.7.11.1</ecNumber>
    </recommendedName>
</protein>
<evidence type="ECO:0000259" key="10">
    <source>
        <dbReference type="PROSITE" id="PS50011"/>
    </source>
</evidence>
<comment type="catalytic activity">
    <reaction evidence="7">
        <text>L-threonyl-[protein] + ATP = O-phospho-L-threonyl-[protein] + ADP + H(+)</text>
        <dbReference type="Rhea" id="RHEA:46608"/>
        <dbReference type="Rhea" id="RHEA-COMP:11060"/>
        <dbReference type="Rhea" id="RHEA-COMP:11605"/>
        <dbReference type="ChEBI" id="CHEBI:15378"/>
        <dbReference type="ChEBI" id="CHEBI:30013"/>
        <dbReference type="ChEBI" id="CHEBI:30616"/>
        <dbReference type="ChEBI" id="CHEBI:61977"/>
        <dbReference type="ChEBI" id="CHEBI:456216"/>
        <dbReference type="EC" id="2.7.11.1"/>
    </reaction>
</comment>
<dbReference type="SUPFAM" id="SSF56112">
    <property type="entry name" value="Protein kinase-like (PK-like)"/>
    <property type="match status" value="1"/>
</dbReference>
<dbReference type="PROSITE" id="PS50011">
    <property type="entry name" value="PROTEIN_KINASE_DOM"/>
    <property type="match status" value="1"/>
</dbReference>
<dbReference type="EC" id="2.7.11.1" evidence="1"/>